<keyword evidence="8" id="KW-1185">Reference proteome</keyword>
<dbReference type="OrthoDB" id="9790700at2"/>
<dbReference type="Pfam" id="PF13649">
    <property type="entry name" value="Methyltransf_25"/>
    <property type="match status" value="1"/>
</dbReference>
<evidence type="ECO:0000256" key="2">
    <source>
        <dbReference type="ARBA" id="ARBA00022679"/>
    </source>
</evidence>
<dbReference type="AlphaFoldDB" id="D6SL82"/>
<dbReference type="Proteomes" id="UP000005496">
    <property type="component" value="Unassembled WGS sequence"/>
</dbReference>
<dbReference type="GO" id="GO:0042802">
    <property type="term" value="F:identical protein binding"/>
    <property type="evidence" value="ECO:0007669"/>
    <property type="project" value="TreeGrafter"/>
</dbReference>
<evidence type="ECO:0000256" key="4">
    <source>
        <dbReference type="PIRNR" id="PIRNR000385"/>
    </source>
</evidence>
<dbReference type="GO" id="GO:1901052">
    <property type="term" value="P:sarcosine metabolic process"/>
    <property type="evidence" value="ECO:0007669"/>
    <property type="project" value="TreeGrafter"/>
</dbReference>
<keyword evidence="1 4" id="KW-0489">Methyltransferase</keyword>
<dbReference type="Gene3D" id="3.40.50.150">
    <property type="entry name" value="Vaccinia Virus protein VP39"/>
    <property type="match status" value="1"/>
</dbReference>
<comment type="similarity">
    <text evidence="4">Belongs to the class I-like SAM-binding methyltransferase superfamily. Glycine N-methyltransferase family.</text>
</comment>
<dbReference type="GO" id="GO:0046500">
    <property type="term" value="P:S-adenosylmethionine metabolic process"/>
    <property type="evidence" value="ECO:0007669"/>
    <property type="project" value="TreeGrafter"/>
</dbReference>
<dbReference type="GO" id="GO:0051289">
    <property type="term" value="P:protein homotetramerization"/>
    <property type="evidence" value="ECO:0007669"/>
    <property type="project" value="TreeGrafter"/>
</dbReference>
<dbReference type="InterPro" id="IPR014369">
    <property type="entry name" value="Gly/Sar_N_MeTrfase"/>
</dbReference>
<dbReference type="PIRSF" id="PIRSF000385">
    <property type="entry name" value="Gly_N-mtase"/>
    <property type="match status" value="1"/>
</dbReference>
<feature type="binding site" evidence="5">
    <location>
        <begin position="114"/>
        <end position="115"/>
    </location>
    <ligand>
        <name>S-adenosyl-L-methionine</name>
        <dbReference type="ChEBI" id="CHEBI:59789"/>
    </ligand>
</feature>
<dbReference type="Gene3D" id="3.30.46.10">
    <property type="entry name" value="Glycine N-methyltransferase, chain A, domain 1"/>
    <property type="match status" value="1"/>
</dbReference>
<dbReference type="GO" id="GO:1904047">
    <property type="term" value="F:S-adenosyl-L-methionine binding"/>
    <property type="evidence" value="ECO:0007669"/>
    <property type="project" value="TreeGrafter"/>
</dbReference>
<feature type="binding site" evidence="5">
    <location>
        <position position="26"/>
    </location>
    <ligand>
        <name>S-adenosyl-L-methionine</name>
        <dbReference type="ChEBI" id="CHEBI:59789"/>
    </ligand>
</feature>
<evidence type="ECO:0000313" key="7">
    <source>
        <dbReference type="EMBL" id="EFI35443.1"/>
    </source>
</evidence>
<keyword evidence="2 4" id="KW-0808">Transferase</keyword>
<evidence type="ECO:0000313" key="8">
    <source>
        <dbReference type="Proteomes" id="UP000005496"/>
    </source>
</evidence>
<sequence>MYADKEQKEILQSKGCLLTDQYLHDYEDCFVNKWDELIDWEKRAKSEGSFFYDIFRQRNVQSIMDVAAGTGFHSVRFLEQGYRVVSVDGSANMLVQAFENARDKGYILSTVHTDWRRLSFDVQGEYDALICLGNSFTHLFDEHDRRRVLSEFYSKLKPDGVLIVDQRNYDRILDEGYSSKHKYYYCGENVSAEPVQVKDDLVQFEYTFPDASVFHLNMFPLRKAYMQKLLYETGFGSVTTYGDFQETFRGEEPDFYIHVADKGIPDQS</sequence>
<organism evidence="7 8">
    <name type="scientific">Desulfonatronospira thiodismutans ASO3-1</name>
    <dbReference type="NCBI Taxonomy" id="555779"/>
    <lineage>
        <taxon>Bacteria</taxon>
        <taxon>Pseudomonadati</taxon>
        <taxon>Thermodesulfobacteriota</taxon>
        <taxon>Desulfovibrionia</taxon>
        <taxon>Desulfovibrionales</taxon>
        <taxon>Desulfonatronovibrionaceae</taxon>
        <taxon>Desulfonatronospira</taxon>
    </lineage>
</organism>
<dbReference type="GO" id="GO:0017174">
    <property type="term" value="F:glycine N-methyltransferase activity"/>
    <property type="evidence" value="ECO:0007669"/>
    <property type="project" value="InterPro"/>
</dbReference>
<comment type="caution">
    <text evidence="7">The sequence shown here is derived from an EMBL/GenBank/DDBJ whole genome shotgun (WGS) entry which is preliminary data.</text>
</comment>
<dbReference type="InterPro" id="IPR029063">
    <property type="entry name" value="SAM-dependent_MTases_sf"/>
</dbReference>
<dbReference type="SUPFAM" id="SSF53335">
    <property type="entry name" value="S-adenosyl-L-methionine-dependent methyltransferases"/>
    <property type="match status" value="1"/>
</dbReference>
<dbReference type="PANTHER" id="PTHR16458:SF2">
    <property type="entry name" value="GLYCINE N-METHYLTRANSFERASE"/>
    <property type="match status" value="1"/>
</dbReference>
<gene>
    <name evidence="7" type="ORF">Dthio_PD2863</name>
</gene>
<feature type="binding site" evidence="5">
    <location>
        <position position="43"/>
    </location>
    <ligand>
        <name>S-adenosyl-L-methionine</name>
        <dbReference type="ChEBI" id="CHEBI:59789"/>
    </ligand>
</feature>
<name>D6SL82_9BACT</name>
<dbReference type="GO" id="GO:0046498">
    <property type="term" value="P:S-adenosylhomocysteine metabolic process"/>
    <property type="evidence" value="ECO:0007669"/>
    <property type="project" value="TreeGrafter"/>
</dbReference>
<evidence type="ECO:0000256" key="3">
    <source>
        <dbReference type="ARBA" id="ARBA00022691"/>
    </source>
</evidence>
<dbReference type="GO" id="GO:0016594">
    <property type="term" value="F:glycine binding"/>
    <property type="evidence" value="ECO:0007669"/>
    <property type="project" value="TreeGrafter"/>
</dbReference>
<dbReference type="EMBL" id="ACJN02000001">
    <property type="protein sequence ID" value="EFI35443.1"/>
    <property type="molecule type" value="Genomic_DNA"/>
</dbReference>
<evidence type="ECO:0000256" key="5">
    <source>
        <dbReference type="PIRSR" id="PIRSR000385-2"/>
    </source>
</evidence>
<feature type="binding site" evidence="5">
    <location>
        <position position="34"/>
    </location>
    <ligand>
        <name>S-adenosyl-L-methionine</name>
        <dbReference type="ChEBI" id="CHEBI:59789"/>
    </ligand>
</feature>
<dbReference type="GO" id="GO:0006730">
    <property type="term" value="P:one-carbon metabolic process"/>
    <property type="evidence" value="ECO:0007669"/>
    <property type="project" value="TreeGrafter"/>
</dbReference>
<dbReference type="GO" id="GO:0006111">
    <property type="term" value="P:regulation of gluconeogenesis"/>
    <property type="evidence" value="ECO:0007669"/>
    <property type="project" value="TreeGrafter"/>
</dbReference>
<evidence type="ECO:0000259" key="6">
    <source>
        <dbReference type="Pfam" id="PF13649"/>
    </source>
</evidence>
<dbReference type="PANTHER" id="PTHR16458">
    <property type="entry name" value="GLYCINE N-METHYLTRANSFERASE"/>
    <property type="match status" value="1"/>
</dbReference>
<dbReference type="CDD" id="cd02440">
    <property type="entry name" value="AdoMet_MTases"/>
    <property type="match status" value="1"/>
</dbReference>
<dbReference type="PROSITE" id="PS51600">
    <property type="entry name" value="SAM_GNMT"/>
    <property type="match status" value="1"/>
</dbReference>
<protein>
    <submittedName>
        <fullName evidence="7">Methyltransferase type 11</fullName>
    </submittedName>
</protein>
<accession>D6SL82</accession>
<evidence type="ECO:0000256" key="1">
    <source>
        <dbReference type="ARBA" id="ARBA00022603"/>
    </source>
</evidence>
<feature type="domain" description="Methyltransferase" evidence="6">
    <location>
        <begin position="63"/>
        <end position="160"/>
    </location>
</feature>
<dbReference type="eggNOG" id="COG2226">
    <property type="taxonomic scope" value="Bacteria"/>
</dbReference>
<dbReference type="GO" id="GO:0005829">
    <property type="term" value="C:cytosol"/>
    <property type="evidence" value="ECO:0007669"/>
    <property type="project" value="TreeGrafter"/>
</dbReference>
<dbReference type="RefSeq" id="WP_008868575.1">
    <property type="nucleotide sequence ID" value="NZ_ACJN02000001.1"/>
</dbReference>
<dbReference type="InterPro" id="IPR041698">
    <property type="entry name" value="Methyltransf_25"/>
</dbReference>
<feature type="binding site" evidence="5">
    <location>
        <position position="88"/>
    </location>
    <ligand>
        <name>S-adenosyl-L-methionine</name>
        <dbReference type="ChEBI" id="CHEBI:59789"/>
    </ligand>
</feature>
<proteinExistence type="inferred from homology"/>
<feature type="binding site" evidence="5">
    <location>
        <position position="67"/>
    </location>
    <ligand>
        <name>S-adenosyl-L-methionine</name>
        <dbReference type="ChEBI" id="CHEBI:59789"/>
    </ligand>
</feature>
<feature type="binding site" evidence="5">
    <location>
        <position position="132"/>
    </location>
    <ligand>
        <name>S-adenosyl-L-methionine</name>
        <dbReference type="ChEBI" id="CHEBI:59789"/>
    </ligand>
</feature>
<reference evidence="7" key="1">
    <citation type="submission" date="2010-05" db="EMBL/GenBank/DDBJ databases">
        <title>The draft genome of Desulfonatronospira thiodismutans ASO3-1.</title>
        <authorList>
            <consortium name="US DOE Joint Genome Institute (JGI-PGF)"/>
            <person name="Lucas S."/>
            <person name="Copeland A."/>
            <person name="Lapidus A."/>
            <person name="Cheng J.-F."/>
            <person name="Bruce D."/>
            <person name="Goodwin L."/>
            <person name="Pitluck S."/>
            <person name="Chertkov O."/>
            <person name="Brettin T."/>
            <person name="Detter J.C."/>
            <person name="Han C."/>
            <person name="Land M.L."/>
            <person name="Hauser L."/>
            <person name="Kyrpides N."/>
            <person name="Mikhailova N."/>
            <person name="Muyzer G."/>
            <person name="Woyke T."/>
        </authorList>
    </citation>
    <scope>NUCLEOTIDE SEQUENCE [LARGE SCALE GENOMIC DNA]</scope>
    <source>
        <strain evidence="7">ASO3-1</strain>
    </source>
</reference>
<keyword evidence="3 4" id="KW-0949">S-adenosyl-L-methionine</keyword>
<dbReference type="GO" id="GO:0032259">
    <property type="term" value="P:methylation"/>
    <property type="evidence" value="ECO:0007669"/>
    <property type="project" value="UniProtKB-KW"/>
</dbReference>